<dbReference type="AlphaFoldDB" id="A0A8S1QQW4"/>
<proteinExistence type="predicted"/>
<dbReference type="EMBL" id="CAJJDN010000116">
    <property type="protein sequence ID" value="CAD8118106.1"/>
    <property type="molecule type" value="Genomic_DNA"/>
</dbReference>
<reference evidence="2" key="1">
    <citation type="submission" date="2021-01" db="EMBL/GenBank/DDBJ databases">
        <authorList>
            <consortium name="Genoscope - CEA"/>
            <person name="William W."/>
        </authorList>
    </citation>
    <scope>NUCLEOTIDE SEQUENCE</scope>
</reference>
<comment type="caution">
    <text evidence="2">The sequence shown here is derived from an EMBL/GenBank/DDBJ whole genome shotgun (WGS) entry which is preliminary data.</text>
</comment>
<dbReference type="OrthoDB" id="290870at2759"/>
<sequence length="137" mass="15980">MRKTNQLKPIYTSSTQNLAKTLYKLKKQEEELNDMISLTELCDQAVMDNKALNKILRSIYTNKIQKENTQRPRIVTSQHSFRITRDQTGLHNTSNRSPLNQSYTPKHTCSSRNKQRVAIKKNQNLDQCFTATQLYFA</sequence>
<evidence type="ECO:0000313" key="3">
    <source>
        <dbReference type="Proteomes" id="UP000692954"/>
    </source>
</evidence>
<name>A0A8S1QQW4_9CILI</name>
<dbReference type="Proteomes" id="UP000692954">
    <property type="component" value="Unassembled WGS sequence"/>
</dbReference>
<accession>A0A8S1QQW4</accession>
<evidence type="ECO:0000313" key="2">
    <source>
        <dbReference type="EMBL" id="CAD8118106.1"/>
    </source>
</evidence>
<gene>
    <name evidence="2" type="ORF">PSON_ATCC_30995.1.T1160043</name>
</gene>
<feature type="region of interest" description="Disordered" evidence="1">
    <location>
        <begin position="86"/>
        <end position="112"/>
    </location>
</feature>
<organism evidence="2 3">
    <name type="scientific">Paramecium sonneborni</name>
    <dbReference type="NCBI Taxonomy" id="65129"/>
    <lineage>
        <taxon>Eukaryota</taxon>
        <taxon>Sar</taxon>
        <taxon>Alveolata</taxon>
        <taxon>Ciliophora</taxon>
        <taxon>Intramacronucleata</taxon>
        <taxon>Oligohymenophorea</taxon>
        <taxon>Peniculida</taxon>
        <taxon>Parameciidae</taxon>
        <taxon>Paramecium</taxon>
    </lineage>
</organism>
<keyword evidence="3" id="KW-1185">Reference proteome</keyword>
<protein>
    <submittedName>
        <fullName evidence="2">Uncharacterized protein</fullName>
    </submittedName>
</protein>
<evidence type="ECO:0000256" key="1">
    <source>
        <dbReference type="SAM" id="MobiDB-lite"/>
    </source>
</evidence>